<organism evidence="1">
    <name type="scientific">viral metagenome</name>
    <dbReference type="NCBI Taxonomy" id="1070528"/>
    <lineage>
        <taxon>unclassified sequences</taxon>
        <taxon>metagenomes</taxon>
        <taxon>organismal metagenomes</taxon>
    </lineage>
</organism>
<dbReference type="AlphaFoldDB" id="A0A6C0DYM0"/>
<accession>A0A6C0DYM0</accession>
<proteinExistence type="predicted"/>
<name>A0A6C0DYM0_9ZZZZ</name>
<evidence type="ECO:0000313" key="1">
    <source>
        <dbReference type="EMBL" id="QHT21159.1"/>
    </source>
</evidence>
<reference evidence="1" key="1">
    <citation type="journal article" date="2020" name="Nature">
        <title>Giant virus diversity and host interactions through global metagenomics.</title>
        <authorList>
            <person name="Schulz F."/>
            <person name="Roux S."/>
            <person name="Paez-Espino D."/>
            <person name="Jungbluth S."/>
            <person name="Walsh D.A."/>
            <person name="Denef V.J."/>
            <person name="McMahon K.D."/>
            <person name="Konstantinidis K.T."/>
            <person name="Eloe-Fadrosh E.A."/>
            <person name="Kyrpides N.C."/>
            <person name="Woyke T."/>
        </authorList>
    </citation>
    <scope>NUCLEOTIDE SEQUENCE</scope>
    <source>
        <strain evidence="1">GVMAG-M-3300023174-75</strain>
    </source>
</reference>
<sequence>MFNGQAEQDKFVLNVLNNKKNGYFLEIGSNHPININNSYLLEIGYDWKGIMIEYDNNFLPLYKQFRPNSIHVINDARAVDYKKLFEQNNFPTSLDYLQIDLEAINGSTIQTLQKLDNEIFDTYKFATVTFEHDIYHTNFANTRLESRKIFKKRGYICVFEDINNRGVNPYEDWYVHPDLVNMDYVNKLIENNKSKFVNNHITVKTINWQDIQYI</sequence>
<protein>
    <recommendedName>
        <fullName evidence="2">Methyltransferase FkbM domain-containing protein</fullName>
    </recommendedName>
</protein>
<dbReference type="EMBL" id="MN739686">
    <property type="protein sequence ID" value="QHT21159.1"/>
    <property type="molecule type" value="Genomic_DNA"/>
</dbReference>
<evidence type="ECO:0008006" key="2">
    <source>
        <dbReference type="Google" id="ProtNLM"/>
    </source>
</evidence>